<dbReference type="Pfam" id="PF11142">
    <property type="entry name" value="DUF2917"/>
    <property type="match status" value="1"/>
</dbReference>
<sequence>MKKINAKDSFILQAGEVISASADIVLKLSIDCGRVWVTQEGDEYDYWLQAGETLVLQPLRHIVIEADGEFSRVDLLPCPMNERTPTSGNPRGQLAAA</sequence>
<dbReference type="InterPro" id="IPR021317">
    <property type="entry name" value="DUF2917"/>
</dbReference>
<dbReference type="Proteomes" id="UP000637423">
    <property type="component" value="Unassembled WGS sequence"/>
</dbReference>
<proteinExistence type="predicted"/>
<evidence type="ECO:0008006" key="3">
    <source>
        <dbReference type="Google" id="ProtNLM"/>
    </source>
</evidence>
<dbReference type="AlphaFoldDB" id="A0A916ULB8"/>
<comment type="caution">
    <text evidence="1">The sequence shown here is derived from an EMBL/GenBank/DDBJ whole genome shotgun (WGS) entry which is preliminary data.</text>
</comment>
<organism evidence="1 2">
    <name type="scientific">Undibacterium terreum</name>
    <dbReference type="NCBI Taxonomy" id="1224302"/>
    <lineage>
        <taxon>Bacteria</taxon>
        <taxon>Pseudomonadati</taxon>
        <taxon>Pseudomonadota</taxon>
        <taxon>Betaproteobacteria</taxon>
        <taxon>Burkholderiales</taxon>
        <taxon>Oxalobacteraceae</taxon>
        <taxon>Undibacterium</taxon>
    </lineage>
</organism>
<name>A0A916ULB8_9BURK</name>
<evidence type="ECO:0000313" key="1">
    <source>
        <dbReference type="EMBL" id="GGC75204.1"/>
    </source>
</evidence>
<reference evidence="1" key="2">
    <citation type="submission" date="2020-09" db="EMBL/GenBank/DDBJ databases">
        <authorList>
            <person name="Sun Q."/>
            <person name="Zhou Y."/>
        </authorList>
    </citation>
    <scope>NUCLEOTIDE SEQUENCE</scope>
    <source>
        <strain evidence="1">CGMCC 1.10998</strain>
    </source>
</reference>
<evidence type="ECO:0000313" key="2">
    <source>
        <dbReference type="Proteomes" id="UP000637423"/>
    </source>
</evidence>
<protein>
    <recommendedName>
        <fullName evidence="3">DUF2917 domain-containing protein</fullName>
    </recommendedName>
</protein>
<keyword evidence="2" id="KW-1185">Reference proteome</keyword>
<reference evidence="1" key="1">
    <citation type="journal article" date="2014" name="Int. J. Syst. Evol. Microbiol.">
        <title>Complete genome sequence of Corynebacterium casei LMG S-19264T (=DSM 44701T), isolated from a smear-ripened cheese.</title>
        <authorList>
            <consortium name="US DOE Joint Genome Institute (JGI-PGF)"/>
            <person name="Walter F."/>
            <person name="Albersmeier A."/>
            <person name="Kalinowski J."/>
            <person name="Ruckert C."/>
        </authorList>
    </citation>
    <scope>NUCLEOTIDE SEQUENCE</scope>
    <source>
        <strain evidence="1">CGMCC 1.10998</strain>
    </source>
</reference>
<gene>
    <name evidence="1" type="ORF">GCM10011396_23040</name>
</gene>
<accession>A0A916ULB8</accession>
<dbReference type="RefSeq" id="WP_188566187.1">
    <property type="nucleotide sequence ID" value="NZ_BMED01000002.1"/>
</dbReference>
<dbReference type="EMBL" id="BMED01000002">
    <property type="protein sequence ID" value="GGC75204.1"/>
    <property type="molecule type" value="Genomic_DNA"/>
</dbReference>